<dbReference type="OrthoDB" id="9814992at2"/>
<sequence>MSFPTVINNFNVYAGSDRLIGVTDEVKLPDMNAITSSVSGAGIAGTIDIPVVGAYENMDIEIQFRGLTEDIFKIFKAGETVDLTLRGAYQTLENASASIGKSYMRVMVIGFVKNFSPGSVKINDQMTATVTISIAYYLIDVAGSNVIELDKLNSKCVINGVDVLEDIRSYI</sequence>
<accession>A0A385Q1F7</accession>
<gene>
    <name evidence="1" type="ORF">D4A81_09845</name>
</gene>
<evidence type="ECO:0000313" key="1">
    <source>
        <dbReference type="EMBL" id="AYB00211.1"/>
    </source>
</evidence>
<dbReference type="Proteomes" id="UP000265562">
    <property type="component" value="Chromosome"/>
</dbReference>
<evidence type="ECO:0000313" key="2">
    <source>
        <dbReference type="Proteomes" id="UP000265562"/>
    </source>
</evidence>
<dbReference type="EMBL" id="CP032364">
    <property type="protein sequence ID" value="AYB00211.1"/>
    <property type="molecule type" value="Genomic_DNA"/>
</dbReference>
<reference evidence="1 2" key="1">
    <citation type="submission" date="2018-09" db="EMBL/GenBank/DDBJ databases">
        <title>Genome sequencing of Lachnoanaerobaculum umeaense DSM 23576.</title>
        <authorList>
            <person name="Kook J.-K."/>
            <person name="Park S.-N."/>
            <person name="Lim Y.K."/>
        </authorList>
    </citation>
    <scope>NUCLEOTIDE SEQUENCE [LARGE SCALE GENOMIC DNA]</scope>
    <source>
        <strain evidence="2">DSM 23576 \ CCUG 58757</strain>
    </source>
</reference>
<keyword evidence="2" id="KW-1185">Reference proteome</keyword>
<dbReference type="Pfam" id="PF04985">
    <property type="entry name" value="Phage_tube"/>
    <property type="match status" value="1"/>
</dbReference>
<dbReference type="KEGG" id="lua:D4A81_09845"/>
<dbReference type="AlphaFoldDB" id="A0A385Q1F7"/>
<organism evidence="1 2">
    <name type="scientific">Lachnoanaerobaculum umeaense</name>
    <dbReference type="NCBI Taxonomy" id="617123"/>
    <lineage>
        <taxon>Bacteria</taxon>
        <taxon>Bacillati</taxon>
        <taxon>Bacillota</taxon>
        <taxon>Clostridia</taxon>
        <taxon>Lachnospirales</taxon>
        <taxon>Lachnospiraceae</taxon>
        <taxon>Lachnoanaerobaculum</taxon>
    </lineage>
</organism>
<dbReference type="InterPro" id="IPR006498">
    <property type="entry name" value="Tail_tube"/>
</dbReference>
<proteinExistence type="predicted"/>
<dbReference type="RefSeq" id="WP_111524800.1">
    <property type="nucleotide sequence ID" value="NZ_CP032364.1"/>
</dbReference>
<protein>
    <submittedName>
        <fullName evidence="1">Phage tail protein</fullName>
    </submittedName>
</protein>
<name>A0A385Q1F7_9FIRM</name>